<dbReference type="InterPro" id="IPR051045">
    <property type="entry name" value="TonB-dependent_transducer"/>
</dbReference>
<dbReference type="PANTHER" id="PTHR33446:SF2">
    <property type="entry name" value="PROTEIN TONB"/>
    <property type="match status" value="1"/>
</dbReference>
<dbReference type="Gene3D" id="3.30.1150.10">
    <property type="match status" value="2"/>
</dbReference>
<dbReference type="InterPro" id="IPR037682">
    <property type="entry name" value="TonB_C"/>
</dbReference>
<evidence type="ECO:0000256" key="2">
    <source>
        <dbReference type="ARBA" id="ARBA00006555"/>
    </source>
</evidence>
<evidence type="ECO:0000256" key="4">
    <source>
        <dbReference type="ARBA" id="ARBA00022475"/>
    </source>
</evidence>
<dbReference type="OrthoDB" id="9814002at2"/>
<keyword evidence="8 11" id="KW-1133">Transmembrane helix</keyword>
<reference evidence="13 14" key="1">
    <citation type="submission" date="2018-11" db="EMBL/GenBank/DDBJ databases">
        <title>Chitinophaga lutea sp.nov., isolate from arsenic contaminated soil.</title>
        <authorList>
            <person name="Zong Y."/>
        </authorList>
    </citation>
    <scope>NUCLEOTIDE SEQUENCE [LARGE SCALE GENOMIC DNA]</scope>
    <source>
        <strain evidence="13 14">ZY74</strain>
    </source>
</reference>
<evidence type="ECO:0000256" key="7">
    <source>
        <dbReference type="ARBA" id="ARBA00022927"/>
    </source>
</evidence>
<sequence length="608" mass="68276">MTPLLVYLAKVVICSGILYAYYYAMLRNNRFHQWNRYYLLLCTILSLTVPLLRIPMPFTQAGPETIYVYTSQVVTLREQVLAPSEVSLMATINWSTLLYGFVLFALLLRIAGGYWKILSLIRSSRVEFLQPYWLVLSEKVTSPFSFFRYIFWNETFHAETSEGRQMLQHEMVHLQERHSWDKLFMELVTAACWINPFFHLIKRELAVIHEFIADKKAVVNGDVREYAQSILQMALQSKHTFNMTSSFSHQPIKRRILMLTQSRNLRFSYLRRLLILPLAVFIFSALAFVADDEQRPFDFSSLPAVPSEPLVLEKPAQEKVSPHPKVTFMPPAGIKREDIPARPDTGRQQPVVTVVGYPAPPPPPAPAATVTGNAGAQDTTGKGEVFTFVEQPPRYPGGEEALFRYLNQSIKYPPMATEKGISGTVFVSFIVKNNGAIMDVRTVGTPKGGGLEEEAIRVVQAMGNWIPGKQNGRNVAVMFNLPIRFVLEKNGKVDKEQASADNKSLHRIADQMPVFGGGNAALSQYLSTHLRYPAAARNGKIQGNVLVAFTVQPNGTLDDVRIASPKLGGGLEEEALRVVKNMPAWKPAKDKGKIIPAEVRLPIAFRLQ</sequence>
<dbReference type="Pfam" id="PF03544">
    <property type="entry name" value="TonB_C"/>
    <property type="match status" value="2"/>
</dbReference>
<keyword evidence="5" id="KW-0997">Cell inner membrane</keyword>
<keyword evidence="4" id="KW-1003">Cell membrane</keyword>
<evidence type="ECO:0000256" key="3">
    <source>
        <dbReference type="ARBA" id="ARBA00022448"/>
    </source>
</evidence>
<dbReference type="EMBL" id="RPDH01000001">
    <property type="protein sequence ID" value="RPE12311.1"/>
    <property type="molecule type" value="Genomic_DNA"/>
</dbReference>
<comment type="caution">
    <text evidence="13">The sequence shown here is derived from an EMBL/GenBank/DDBJ whole genome shotgun (WGS) entry which is preliminary data.</text>
</comment>
<accession>A0A3N4Q4B3</accession>
<evidence type="ECO:0000259" key="12">
    <source>
        <dbReference type="PROSITE" id="PS52015"/>
    </source>
</evidence>
<feature type="transmembrane region" description="Helical" evidence="11">
    <location>
        <begin position="37"/>
        <end position="56"/>
    </location>
</feature>
<dbReference type="GO" id="GO:0055085">
    <property type="term" value="P:transmembrane transport"/>
    <property type="evidence" value="ECO:0007669"/>
    <property type="project" value="InterPro"/>
</dbReference>
<keyword evidence="7" id="KW-0653">Protein transport</keyword>
<keyword evidence="3" id="KW-0813">Transport</keyword>
<dbReference type="Pfam" id="PF05569">
    <property type="entry name" value="Peptidase_M56"/>
    <property type="match status" value="1"/>
</dbReference>
<dbReference type="CDD" id="cd07341">
    <property type="entry name" value="M56_BlaR1_MecR1_like"/>
    <property type="match status" value="1"/>
</dbReference>
<evidence type="ECO:0000256" key="6">
    <source>
        <dbReference type="ARBA" id="ARBA00022692"/>
    </source>
</evidence>
<keyword evidence="9 11" id="KW-0472">Membrane</keyword>
<dbReference type="GO" id="GO:0031992">
    <property type="term" value="F:energy transducer activity"/>
    <property type="evidence" value="ECO:0007669"/>
    <property type="project" value="TreeGrafter"/>
</dbReference>
<proteinExistence type="inferred from homology"/>
<dbReference type="InterPro" id="IPR006260">
    <property type="entry name" value="TonB/TolA_C"/>
</dbReference>
<dbReference type="GO" id="GO:0098797">
    <property type="term" value="C:plasma membrane protein complex"/>
    <property type="evidence" value="ECO:0007669"/>
    <property type="project" value="TreeGrafter"/>
</dbReference>
<organism evidence="13 14">
    <name type="scientific">Chitinophaga lutea</name>
    <dbReference type="NCBI Taxonomy" id="2488634"/>
    <lineage>
        <taxon>Bacteria</taxon>
        <taxon>Pseudomonadati</taxon>
        <taxon>Bacteroidota</taxon>
        <taxon>Chitinophagia</taxon>
        <taxon>Chitinophagales</taxon>
        <taxon>Chitinophagaceae</taxon>
        <taxon>Chitinophaga</taxon>
    </lineage>
</organism>
<evidence type="ECO:0000256" key="9">
    <source>
        <dbReference type="ARBA" id="ARBA00023136"/>
    </source>
</evidence>
<evidence type="ECO:0000256" key="8">
    <source>
        <dbReference type="ARBA" id="ARBA00022989"/>
    </source>
</evidence>
<dbReference type="PROSITE" id="PS52015">
    <property type="entry name" value="TONB_CTD"/>
    <property type="match status" value="2"/>
</dbReference>
<feature type="domain" description="TonB C-terminal" evidence="12">
    <location>
        <begin position="517"/>
        <end position="608"/>
    </location>
</feature>
<evidence type="ECO:0000313" key="13">
    <source>
        <dbReference type="EMBL" id="RPE12311.1"/>
    </source>
</evidence>
<evidence type="ECO:0000256" key="11">
    <source>
        <dbReference type="SAM" id="Phobius"/>
    </source>
</evidence>
<name>A0A3N4Q4B3_9BACT</name>
<dbReference type="AlphaFoldDB" id="A0A3N4Q4B3"/>
<evidence type="ECO:0000256" key="10">
    <source>
        <dbReference type="SAM" id="MobiDB-lite"/>
    </source>
</evidence>
<feature type="transmembrane region" description="Helical" evidence="11">
    <location>
        <begin position="6"/>
        <end position="25"/>
    </location>
</feature>
<evidence type="ECO:0000313" key="14">
    <source>
        <dbReference type="Proteomes" id="UP000278351"/>
    </source>
</evidence>
<gene>
    <name evidence="13" type="ORF">EGT74_01775</name>
</gene>
<feature type="transmembrane region" description="Helical" evidence="11">
    <location>
        <begin position="97"/>
        <end position="115"/>
    </location>
</feature>
<feature type="region of interest" description="Disordered" evidence="10">
    <location>
        <begin position="315"/>
        <end position="346"/>
    </location>
</feature>
<evidence type="ECO:0000256" key="1">
    <source>
        <dbReference type="ARBA" id="ARBA00004383"/>
    </source>
</evidence>
<dbReference type="InterPro" id="IPR008756">
    <property type="entry name" value="Peptidase_M56"/>
</dbReference>
<keyword evidence="6 11" id="KW-0812">Transmembrane</keyword>
<dbReference type="RefSeq" id="WP_123844817.1">
    <property type="nucleotide sequence ID" value="NZ_RPDH01000001.1"/>
</dbReference>
<feature type="domain" description="TonB C-terminal" evidence="12">
    <location>
        <begin position="397"/>
        <end position="494"/>
    </location>
</feature>
<dbReference type="Proteomes" id="UP000278351">
    <property type="component" value="Unassembled WGS sequence"/>
</dbReference>
<protein>
    <submittedName>
        <fullName evidence="13">TonB family protein</fullName>
    </submittedName>
</protein>
<comment type="subcellular location">
    <subcellularLocation>
        <location evidence="1">Cell inner membrane</location>
        <topology evidence="1">Single-pass membrane protein</topology>
        <orientation evidence="1">Periplasmic side</orientation>
    </subcellularLocation>
</comment>
<comment type="similarity">
    <text evidence="2">Belongs to the TonB family.</text>
</comment>
<dbReference type="NCBIfam" id="TIGR01352">
    <property type="entry name" value="tonB_Cterm"/>
    <property type="match status" value="2"/>
</dbReference>
<feature type="transmembrane region" description="Helical" evidence="11">
    <location>
        <begin position="273"/>
        <end position="290"/>
    </location>
</feature>
<dbReference type="GO" id="GO:0015031">
    <property type="term" value="P:protein transport"/>
    <property type="evidence" value="ECO:0007669"/>
    <property type="project" value="UniProtKB-KW"/>
</dbReference>
<keyword evidence="14" id="KW-1185">Reference proteome</keyword>
<dbReference type="PANTHER" id="PTHR33446">
    <property type="entry name" value="PROTEIN TONB-RELATED"/>
    <property type="match status" value="1"/>
</dbReference>
<dbReference type="SUPFAM" id="SSF74653">
    <property type="entry name" value="TolA/TonB C-terminal domain"/>
    <property type="match status" value="2"/>
</dbReference>
<feature type="compositionally biased region" description="Basic and acidic residues" evidence="10">
    <location>
        <begin position="334"/>
        <end position="345"/>
    </location>
</feature>
<evidence type="ECO:0000256" key="5">
    <source>
        <dbReference type="ARBA" id="ARBA00022519"/>
    </source>
</evidence>